<dbReference type="EMBL" id="VOEJ01000001">
    <property type="protein sequence ID" value="TWR30906.1"/>
    <property type="molecule type" value="Genomic_DNA"/>
</dbReference>
<evidence type="ECO:0000256" key="1">
    <source>
        <dbReference type="SAM" id="Phobius"/>
    </source>
</evidence>
<organism evidence="2 3">
    <name type="scientific">Mucilaginibacter pallidiroseus</name>
    <dbReference type="NCBI Taxonomy" id="2599295"/>
    <lineage>
        <taxon>Bacteria</taxon>
        <taxon>Pseudomonadati</taxon>
        <taxon>Bacteroidota</taxon>
        <taxon>Sphingobacteriia</taxon>
        <taxon>Sphingobacteriales</taxon>
        <taxon>Sphingobacteriaceae</taxon>
        <taxon>Mucilaginibacter</taxon>
    </lineage>
</organism>
<dbReference type="AlphaFoldDB" id="A0A563UHW4"/>
<keyword evidence="1" id="KW-0472">Membrane</keyword>
<reference evidence="2 3" key="1">
    <citation type="submission" date="2019-07" db="EMBL/GenBank/DDBJ databases">
        <authorList>
            <person name="Kim J."/>
        </authorList>
    </citation>
    <scope>NUCLEOTIDE SEQUENCE [LARGE SCALE GENOMIC DNA]</scope>
    <source>
        <strain evidence="3">dk17</strain>
    </source>
</reference>
<name>A0A563UHW4_9SPHI</name>
<protein>
    <submittedName>
        <fullName evidence="2">Uncharacterized protein</fullName>
    </submittedName>
</protein>
<dbReference type="OrthoDB" id="3034497at2"/>
<evidence type="ECO:0000313" key="3">
    <source>
        <dbReference type="Proteomes" id="UP000320042"/>
    </source>
</evidence>
<feature type="transmembrane region" description="Helical" evidence="1">
    <location>
        <begin position="15"/>
        <end position="35"/>
    </location>
</feature>
<accession>A0A563UHW4</accession>
<evidence type="ECO:0000313" key="2">
    <source>
        <dbReference type="EMBL" id="TWR30906.1"/>
    </source>
</evidence>
<keyword evidence="1" id="KW-0812">Transmembrane</keyword>
<sequence length="139" mass="16287">MMMKDPFEHNMEMHASGVIVTRFFSYVNYLFISLYSQMDYVSKICYELEHLKMTEKKYDMLQSSGILVGDANRLLFKKAQGTIFEECPNMSPIQALRNEIIQDGSFENTPQVFQLFQDNNMVEKYISCQTIPMVLLIRL</sequence>
<comment type="caution">
    <text evidence="2">The sequence shown here is derived from an EMBL/GenBank/DDBJ whole genome shotgun (WGS) entry which is preliminary data.</text>
</comment>
<dbReference type="RefSeq" id="WP_146379802.1">
    <property type="nucleotide sequence ID" value="NZ_VOEJ01000001.1"/>
</dbReference>
<keyword evidence="1" id="KW-1133">Transmembrane helix</keyword>
<dbReference type="Proteomes" id="UP000320042">
    <property type="component" value="Unassembled WGS sequence"/>
</dbReference>
<proteinExistence type="predicted"/>
<gene>
    <name evidence="2" type="ORF">FPZ43_00025</name>
</gene>
<keyword evidence="3" id="KW-1185">Reference proteome</keyword>